<proteinExistence type="predicted"/>
<evidence type="ECO:0000313" key="1">
    <source>
        <dbReference type="EMBL" id="MCW1885789.1"/>
    </source>
</evidence>
<dbReference type="Proteomes" id="UP001207930">
    <property type="component" value="Unassembled WGS sequence"/>
</dbReference>
<evidence type="ECO:0000313" key="2">
    <source>
        <dbReference type="Proteomes" id="UP001207930"/>
    </source>
</evidence>
<sequence length="450" mass="48711">MRAAFIGGLACLVVAGCNRPAPPVASVPADPAPGFWIWHRGSPLDEAEQRAIHGSRAYRQIAEFGWRDGKWSPRVVTKADILLENEIPVVRIDPGPAFLERPDAAEMLTKWLRHHFGDKVPSTLQLDHDCPVRLIPRYAAFLRELRAGLALEEISITALAGWIDSPAFKQLGEASDEMVPMFYDLTADAPQDIVAGKAKPMAGPEAKSWIGRWKACRTPWRAGLANFERLTLFQPDGKLVGHLKQWEPESIARADFLDTIPGYSGGAGYRVSRQATLRGTRLEASQILVWRAPDEGSLRELITASYDSGARGVVWFALPGPGLRAAHSASHLDALGRGESPAHGVRITLESDGRIVLRNEGPGDLSLVSGGAPHRLTLTTDEAGTFAAAGPGGFTELTTSVPAKFSQKMVLSFPRLLVGEEIASESGLIPERGGRDLQWSLDDSPNAPLP</sequence>
<organism evidence="1 2">
    <name type="scientific">Luteolibacter flavescens</name>
    <dbReference type="NCBI Taxonomy" id="1859460"/>
    <lineage>
        <taxon>Bacteria</taxon>
        <taxon>Pseudomonadati</taxon>
        <taxon>Verrucomicrobiota</taxon>
        <taxon>Verrucomicrobiia</taxon>
        <taxon>Verrucomicrobiales</taxon>
        <taxon>Verrucomicrobiaceae</taxon>
        <taxon>Luteolibacter</taxon>
    </lineage>
</organism>
<protein>
    <submittedName>
        <fullName evidence="1">DUF3142 domain-containing protein</fullName>
    </submittedName>
</protein>
<dbReference type="InterPro" id="IPR021488">
    <property type="entry name" value="DUF3142"/>
</dbReference>
<comment type="caution">
    <text evidence="1">The sequence shown here is derived from an EMBL/GenBank/DDBJ whole genome shotgun (WGS) entry which is preliminary data.</text>
</comment>
<dbReference type="EMBL" id="JAPDDS010000007">
    <property type="protein sequence ID" value="MCW1885789.1"/>
    <property type="molecule type" value="Genomic_DNA"/>
</dbReference>
<keyword evidence="2" id="KW-1185">Reference proteome</keyword>
<gene>
    <name evidence="1" type="ORF">OKA04_13695</name>
</gene>
<dbReference type="Pfam" id="PF11340">
    <property type="entry name" value="DUF3142"/>
    <property type="match status" value="1"/>
</dbReference>
<dbReference type="RefSeq" id="WP_264501746.1">
    <property type="nucleotide sequence ID" value="NZ_JAPDDS010000007.1"/>
</dbReference>
<accession>A0ABT3FQD3</accession>
<dbReference type="PROSITE" id="PS51257">
    <property type="entry name" value="PROKAR_LIPOPROTEIN"/>
    <property type="match status" value="1"/>
</dbReference>
<name>A0ABT3FQD3_9BACT</name>
<reference evidence="1 2" key="1">
    <citation type="submission" date="2022-10" db="EMBL/GenBank/DDBJ databases">
        <title>Luteolibacter flavescens strain MCCC 1K03193, whole genome shotgun sequencing project.</title>
        <authorList>
            <person name="Zhao G."/>
            <person name="Shen L."/>
        </authorList>
    </citation>
    <scope>NUCLEOTIDE SEQUENCE [LARGE SCALE GENOMIC DNA]</scope>
    <source>
        <strain evidence="1 2">MCCC 1K03193</strain>
    </source>
</reference>